<evidence type="ECO:0000313" key="2">
    <source>
        <dbReference type="EMBL" id="KAJ8398683.1"/>
    </source>
</evidence>
<accession>A0AAD7WJ38</accession>
<dbReference type="EMBL" id="JAINUG010000088">
    <property type="protein sequence ID" value="KAJ8398683.1"/>
    <property type="molecule type" value="Genomic_DNA"/>
</dbReference>
<proteinExistence type="predicted"/>
<organism evidence="2 3">
    <name type="scientific">Aldrovandia affinis</name>
    <dbReference type="NCBI Taxonomy" id="143900"/>
    <lineage>
        <taxon>Eukaryota</taxon>
        <taxon>Metazoa</taxon>
        <taxon>Chordata</taxon>
        <taxon>Craniata</taxon>
        <taxon>Vertebrata</taxon>
        <taxon>Euteleostomi</taxon>
        <taxon>Actinopterygii</taxon>
        <taxon>Neopterygii</taxon>
        <taxon>Teleostei</taxon>
        <taxon>Notacanthiformes</taxon>
        <taxon>Halosauridae</taxon>
        <taxon>Aldrovandia</taxon>
    </lineage>
</organism>
<dbReference type="Proteomes" id="UP001221898">
    <property type="component" value="Unassembled WGS sequence"/>
</dbReference>
<keyword evidence="3" id="KW-1185">Reference proteome</keyword>
<gene>
    <name evidence="2" type="ORF">AAFF_G00418800</name>
</gene>
<evidence type="ECO:0000313" key="3">
    <source>
        <dbReference type="Proteomes" id="UP001221898"/>
    </source>
</evidence>
<feature type="region of interest" description="Disordered" evidence="1">
    <location>
        <begin position="1"/>
        <end position="83"/>
    </location>
</feature>
<dbReference type="AlphaFoldDB" id="A0AAD7WJ38"/>
<reference evidence="2" key="1">
    <citation type="journal article" date="2023" name="Science">
        <title>Genome structures resolve the early diversification of teleost fishes.</title>
        <authorList>
            <person name="Parey E."/>
            <person name="Louis A."/>
            <person name="Montfort J."/>
            <person name="Bouchez O."/>
            <person name="Roques C."/>
            <person name="Iampietro C."/>
            <person name="Lluch J."/>
            <person name="Castinel A."/>
            <person name="Donnadieu C."/>
            <person name="Desvignes T."/>
            <person name="Floi Bucao C."/>
            <person name="Jouanno E."/>
            <person name="Wen M."/>
            <person name="Mejri S."/>
            <person name="Dirks R."/>
            <person name="Jansen H."/>
            <person name="Henkel C."/>
            <person name="Chen W.J."/>
            <person name="Zahm M."/>
            <person name="Cabau C."/>
            <person name="Klopp C."/>
            <person name="Thompson A.W."/>
            <person name="Robinson-Rechavi M."/>
            <person name="Braasch I."/>
            <person name="Lecointre G."/>
            <person name="Bobe J."/>
            <person name="Postlethwait J.H."/>
            <person name="Berthelot C."/>
            <person name="Roest Crollius H."/>
            <person name="Guiguen Y."/>
        </authorList>
    </citation>
    <scope>NUCLEOTIDE SEQUENCE</scope>
    <source>
        <strain evidence="2">NC1722</strain>
    </source>
</reference>
<feature type="compositionally biased region" description="Pro residues" evidence="1">
    <location>
        <begin position="7"/>
        <end position="16"/>
    </location>
</feature>
<protein>
    <submittedName>
        <fullName evidence="2">Uncharacterized protein</fullName>
    </submittedName>
</protein>
<comment type="caution">
    <text evidence="2">The sequence shown here is derived from an EMBL/GenBank/DDBJ whole genome shotgun (WGS) entry which is preliminary data.</text>
</comment>
<sequence>MTRTSYRPPPSSPPIVPTSHILEGPTAHPRLLMAGTPGHGGRPPHPATAHGQARPSAGGPGPGSRTPSRRDSPRRRVTQFPVPRTLWDTRGWLRIRAGAGSPAPADGPERIAIAGHARHPAPGRRSPYSRPPLRVLRTTCRDASLAYRALWSVASSRVTGEGHWHRNHITDL</sequence>
<evidence type="ECO:0000256" key="1">
    <source>
        <dbReference type="SAM" id="MobiDB-lite"/>
    </source>
</evidence>
<name>A0AAD7WJ38_9TELE</name>
<feature type="compositionally biased region" description="Low complexity" evidence="1">
    <location>
        <begin position="47"/>
        <end position="57"/>
    </location>
</feature>